<gene>
    <name evidence="2" type="ORF">JJQ90_05800</name>
</gene>
<protein>
    <recommendedName>
        <fullName evidence="4">Transmembrane protein</fullName>
    </recommendedName>
</protein>
<keyword evidence="1" id="KW-1133">Transmembrane helix</keyword>
<organism evidence="2 3">
    <name type="scientific">Falsiroseomonas oleicola</name>
    <dbReference type="NCBI Taxonomy" id="2801474"/>
    <lineage>
        <taxon>Bacteria</taxon>
        <taxon>Pseudomonadati</taxon>
        <taxon>Pseudomonadota</taxon>
        <taxon>Alphaproteobacteria</taxon>
        <taxon>Acetobacterales</taxon>
        <taxon>Roseomonadaceae</taxon>
        <taxon>Falsiroseomonas</taxon>
    </lineage>
</organism>
<sequence length="115" mass="13072">MTGAHVALLAGKGHLPASMMEYRPCLRRKCAGWSLIVISPIGGVLPILPGAVFFALGLFVLRHQYHWAHRGLNWADRRWPKMVAKVEVMETRLILRSEAGWQGVKARTRRVFRRS</sequence>
<evidence type="ECO:0008006" key="4">
    <source>
        <dbReference type="Google" id="ProtNLM"/>
    </source>
</evidence>
<keyword evidence="3" id="KW-1185">Reference proteome</keyword>
<proteinExistence type="predicted"/>
<evidence type="ECO:0000313" key="3">
    <source>
        <dbReference type="Proteomes" id="UP000689967"/>
    </source>
</evidence>
<evidence type="ECO:0000313" key="2">
    <source>
        <dbReference type="EMBL" id="MBU8543209.1"/>
    </source>
</evidence>
<feature type="transmembrane region" description="Helical" evidence="1">
    <location>
        <begin position="33"/>
        <end position="61"/>
    </location>
</feature>
<dbReference type="EMBL" id="JAERQM010000001">
    <property type="protein sequence ID" value="MBU8543209.1"/>
    <property type="molecule type" value="Genomic_DNA"/>
</dbReference>
<evidence type="ECO:0000256" key="1">
    <source>
        <dbReference type="SAM" id="Phobius"/>
    </source>
</evidence>
<dbReference type="Proteomes" id="UP000689967">
    <property type="component" value="Unassembled WGS sequence"/>
</dbReference>
<name>A0ABS6H435_9PROT</name>
<keyword evidence="1" id="KW-0812">Transmembrane</keyword>
<comment type="caution">
    <text evidence="2">The sequence shown here is derived from an EMBL/GenBank/DDBJ whole genome shotgun (WGS) entry which is preliminary data.</text>
</comment>
<accession>A0ABS6H435</accession>
<reference evidence="2 3" key="1">
    <citation type="submission" date="2021-01" db="EMBL/GenBank/DDBJ databases">
        <title>Roseomonas sp. nov, a bacterium isolated from an oil production mixture in Yumen Oilfield.</title>
        <authorList>
            <person name="Wu D."/>
        </authorList>
    </citation>
    <scope>NUCLEOTIDE SEQUENCE [LARGE SCALE GENOMIC DNA]</scope>
    <source>
        <strain evidence="2 3">ROY-5-3</strain>
    </source>
</reference>
<dbReference type="RefSeq" id="WP_216873495.1">
    <property type="nucleotide sequence ID" value="NZ_JAERQM010000001.1"/>
</dbReference>
<keyword evidence="1" id="KW-0472">Membrane</keyword>